<proteinExistence type="predicted"/>
<evidence type="ECO:0000313" key="6">
    <source>
        <dbReference type="Proteomes" id="UP001567571"/>
    </source>
</evidence>
<dbReference type="Pfam" id="PF09851">
    <property type="entry name" value="SHOCT"/>
    <property type="match status" value="1"/>
</dbReference>
<feature type="compositionally biased region" description="Basic and acidic residues" evidence="1">
    <location>
        <begin position="74"/>
        <end position="84"/>
    </location>
</feature>
<comment type="caution">
    <text evidence="3">The sequence shown here is derived from an EMBL/GenBank/DDBJ whole genome shotgun (WGS) entry which is preliminary data.</text>
</comment>
<reference evidence="3" key="1">
    <citation type="journal article" date="2014" name="Int. J. Syst. Evol. Microbiol.">
        <title>Complete genome sequence of Corynebacterium casei LMG S-19264T (=DSM 44701T), isolated from a smear-ripened cheese.</title>
        <authorList>
            <consortium name="US DOE Joint Genome Institute (JGI-PGF)"/>
            <person name="Walter F."/>
            <person name="Albersmeier A."/>
            <person name="Kalinowski J."/>
            <person name="Ruckert C."/>
        </authorList>
    </citation>
    <scope>NUCLEOTIDE SEQUENCE</scope>
    <source>
        <strain evidence="3">JCM 14265</strain>
    </source>
</reference>
<dbReference type="Proteomes" id="UP001567571">
    <property type="component" value="Unassembled WGS sequence"/>
</dbReference>
<feature type="compositionally biased region" description="Basic and acidic residues" evidence="1">
    <location>
        <begin position="98"/>
        <end position="111"/>
    </location>
</feature>
<dbReference type="RefSeq" id="WP_343776762.1">
    <property type="nucleotide sequence ID" value="NZ_BAAADQ010000002.1"/>
</dbReference>
<protein>
    <submittedName>
        <fullName evidence="4">SHOCT domain-containing protein</fullName>
    </submittedName>
</protein>
<reference evidence="3" key="2">
    <citation type="submission" date="2023-12" db="EMBL/GenBank/DDBJ databases">
        <authorList>
            <person name="Sun Q."/>
            <person name="Inoue M."/>
        </authorList>
    </citation>
    <scope>NUCLEOTIDE SEQUENCE</scope>
    <source>
        <strain evidence="3">JCM 14265</strain>
    </source>
</reference>
<evidence type="ECO:0000313" key="5">
    <source>
        <dbReference type="Proteomes" id="UP001501425"/>
    </source>
</evidence>
<sequence>MMGGAGMMGGMGVWTFLFPLLALFAVAALLVFGAFGIRALAEDASDETADAESDEDPVERLKRRYAEGELTEAEFERALERELSEETGGTESGLGEVGSDRRARSEPARER</sequence>
<dbReference type="EMBL" id="BAAADQ010000002">
    <property type="protein sequence ID" value="GAA0534955.1"/>
    <property type="molecule type" value="Genomic_DNA"/>
</dbReference>
<evidence type="ECO:0000256" key="1">
    <source>
        <dbReference type="SAM" id="MobiDB-lite"/>
    </source>
</evidence>
<dbReference type="Proteomes" id="UP001501425">
    <property type="component" value="Unassembled WGS sequence"/>
</dbReference>
<evidence type="ECO:0000313" key="3">
    <source>
        <dbReference type="EMBL" id="GAA0534955.1"/>
    </source>
</evidence>
<feature type="compositionally biased region" description="Basic and acidic residues" evidence="1">
    <location>
        <begin position="58"/>
        <end position="67"/>
    </location>
</feature>
<accession>A0AAV3SQ17</accession>
<reference evidence="4 6" key="3">
    <citation type="submission" date="2024-06" db="EMBL/GenBank/DDBJ databases">
        <title>Halorubrum miltondacostae sp. nov., a potential PHA producer isolated from an inland solar saltern in Rio Maior, Portugal.</title>
        <authorList>
            <person name="Albuquerque L."/>
            <person name="Viver T."/>
            <person name="Barroso C."/>
            <person name="Claudino R."/>
            <person name="Galvan M."/>
            <person name="Simoes G."/>
            <person name="Lobo Da Cunha A."/>
            <person name="Egas C."/>
        </authorList>
    </citation>
    <scope>NUCLEOTIDE SEQUENCE [LARGE SCALE GENOMIC DNA]</scope>
    <source>
        <strain evidence="4 6">DSM 18646</strain>
    </source>
</reference>
<gene>
    <name evidence="4" type="ORF">ABNG02_08450</name>
    <name evidence="3" type="ORF">GCM10008994_07370</name>
</gene>
<keyword evidence="6" id="KW-1185">Reference proteome</keyword>
<dbReference type="InterPro" id="IPR018649">
    <property type="entry name" value="SHOCT"/>
</dbReference>
<name>A0AAV3SQ17_9EURY</name>
<evidence type="ECO:0000259" key="2">
    <source>
        <dbReference type="Pfam" id="PF09851"/>
    </source>
</evidence>
<feature type="compositionally biased region" description="Acidic residues" evidence="1">
    <location>
        <begin position="43"/>
        <end position="57"/>
    </location>
</feature>
<feature type="domain" description="SHOCT" evidence="2">
    <location>
        <begin position="56"/>
        <end position="81"/>
    </location>
</feature>
<dbReference type="EMBL" id="JBEDNW010000004">
    <property type="protein sequence ID" value="MEZ3167351.1"/>
    <property type="molecule type" value="Genomic_DNA"/>
</dbReference>
<feature type="region of interest" description="Disordered" evidence="1">
    <location>
        <begin position="43"/>
        <end position="111"/>
    </location>
</feature>
<evidence type="ECO:0000313" key="4">
    <source>
        <dbReference type="EMBL" id="MEZ3167351.1"/>
    </source>
</evidence>
<organism evidence="3 5">
    <name type="scientific">Halorubrum ejinorense</name>
    <dbReference type="NCBI Taxonomy" id="425309"/>
    <lineage>
        <taxon>Archaea</taxon>
        <taxon>Methanobacteriati</taxon>
        <taxon>Methanobacteriota</taxon>
        <taxon>Stenosarchaea group</taxon>
        <taxon>Halobacteria</taxon>
        <taxon>Halobacteriales</taxon>
        <taxon>Haloferacaceae</taxon>
        <taxon>Halorubrum</taxon>
    </lineage>
</organism>
<dbReference type="AlphaFoldDB" id="A0AAV3SQ17"/>